<dbReference type="GO" id="GO:0003735">
    <property type="term" value="F:structural constituent of ribosome"/>
    <property type="evidence" value="ECO:0007669"/>
    <property type="project" value="InterPro"/>
</dbReference>
<name>A0A4Z1SMA7_GIAMU</name>
<keyword evidence="2 4" id="KW-0689">Ribosomal protein</keyword>
<dbReference type="VEuPathDB" id="GiardiaDB:GMRT_10597"/>
<keyword evidence="6" id="KW-1185">Reference proteome</keyword>
<dbReference type="PANTHER" id="PTHR11502">
    <property type="entry name" value="40S RIBOSOMAL PROTEIN S6"/>
    <property type="match status" value="1"/>
</dbReference>
<dbReference type="InterPro" id="IPR001377">
    <property type="entry name" value="Ribosomal_eS6"/>
</dbReference>
<dbReference type="AlphaFoldDB" id="A0A4Z1SMA7"/>
<dbReference type="PIRSF" id="PIRSF002129">
    <property type="entry name" value="Ribosom_S6_euk"/>
    <property type="match status" value="1"/>
</dbReference>
<dbReference type="PROSITE" id="PS00578">
    <property type="entry name" value="RIBOSOMAL_S6E"/>
    <property type="match status" value="1"/>
</dbReference>
<evidence type="ECO:0000256" key="4">
    <source>
        <dbReference type="PIRNR" id="PIRNR002129"/>
    </source>
</evidence>
<dbReference type="InterPro" id="IPR014401">
    <property type="entry name" value="Ribosomal_eS6-like"/>
</dbReference>
<dbReference type="GO" id="GO:0006412">
    <property type="term" value="P:translation"/>
    <property type="evidence" value="ECO:0007669"/>
    <property type="project" value="InterPro"/>
</dbReference>
<proteinExistence type="inferred from homology"/>
<dbReference type="Pfam" id="PF01092">
    <property type="entry name" value="Ribosomal_S6e"/>
    <property type="match status" value="1"/>
</dbReference>
<reference evidence="5 6" key="1">
    <citation type="submission" date="2019-05" db="EMBL/GenBank/DDBJ databases">
        <title>The compact genome of Giardia muris reveals important steps in the evolution of intestinal protozoan parasites.</title>
        <authorList>
            <person name="Xu F."/>
            <person name="Jimenez-Gonzalez A."/>
            <person name="Einarsson E."/>
            <person name="Astvaldsson A."/>
            <person name="Peirasmaki D."/>
            <person name="Eckmann L."/>
            <person name="Andersson J.O."/>
            <person name="Svard S.G."/>
            <person name="Jerlstrom-Hultqvist J."/>
        </authorList>
    </citation>
    <scope>NUCLEOTIDE SEQUENCE [LARGE SCALE GENOMIC DNA]</scope>
    <source>
        <strain evidence="5 6">Roberts-Thomson</strain>
    </source>
</reference>
<gene>
    <name evidence="5" type="ORF">GMRT_10597</name>
</gene>
<evidence type="ECO:0000256" key="3">
    <source>
        <dbReference type="ARBA" id="ARBA00023274"/>
    </source>
</evidence>
<sequence>MPKGYFCKVNISNPATGAQKSFTIEDFRKYQTLHGLRMASEFDGAVLGDEYADCTFRITGGNDGQGFPMYQGVLKTQRARLLLKEGCKGCHFKRPGERRRRSVRGCIVGPDLHALSLVLVDSKGKTIEGLTDVTVPKRLLPKRASRIRKLFGLPSRKVDPKDQAIVCDLIREIGRQVTSKNGVTRTKYPKVQRVVTDEKYAKKHALLKARYEARERSKQQAVEYRALLQKLGRPCHLGKDARLTKEKFKKH</sequence>
<evidence type="ECO:0000313" key="5">
    <source>
        <dbReference type="EMBL" id="TNJ26824.1"/>
    </source>
</evidence>
<dbReference type="InterPro" id="IPR018282">
    <property type="entry name" value="Ribosomal_eS6_CS"/>
</dbReference>
<dbReference type="GO" id="GO:1990904">
    <property type="term" value="C:ribonucleoprotein complex"/>
    <property type="evidence" value="ECO:0007669"/>
    <property type="project" value="UniProtKB-KW"/>
</dbReference>
<evidence type="ECO:0000256" key="1">
    <source>
        <dbReference type="ARBA" id="ARBA00009312"/>
    </source>
</evidence>
<dbReference type="SMART" id="SM01405">
    <property type="entry name" value="Ribosomal_S6e"/>
    <property type="match status" value="1"/>
</dbReference>
<dbReference type="Proteomes" id="UP000315496">
    <property type="component" value="Chromosome 4"/>
</dbReference>
<comment type="caution">
    <text evidence="5">The sequence shown here is derived from an EMBL/GenBank/DDBJ whole genome shotgun (WGS) entry which is preliminary data.</text>
</comment>
<keyword evidence="3 4" id="KW-0687">Ribonucleoprotein</keyword>
<accession>A0A4Z1SMA7</accession>
<comment type="similarity">
    <text evidence="1 4">Belongs to the eukaryotic ribosomal protein eS6 family.</text>
</comment>
<evidence type="ECO:0000256" key="2">
    <source>
        <dbReference type="ARBA" id="ARBA00022980"/>
    </source>
</evidence>
<dbReference type="GO" id="GO:0005840">
    <property type="term" value="C:ribosome"/>
    <property type="evidence" value="ECO:0007669"/>
    <property type="project" value="UniProtKB-KW"/>
</dbReference>
<protein>
    <recommendedName>
        <fullName evidence="4">40S ribosomal protein S6</fullName>
    </recommendedName>
</protein>
<evidence type="ECO:0000313" key="6">
    <source>
        <dbReference type="Proteomes" id="UP000315496"/>
    </source>
</evidence>
<organism evidence="5 6">
    <name type="scientific">Giardia muris</name>
    <dbReference type="NCBI Taxonomy" id="5742"/>
    <lineage>
        <taxon>Eukaryota</taxon>
        <taxon>Metamonada</taxon>
        <taxon>Diplomonadida</taxon>
        <taxon>Hexamitidae</taxon>
        <taxon>Giardiinae</taxon>
        <taxon>Giardia</taxon>
    </lineage>
</organism>
<dbReference type="EMBL" id="VDLU01000004">
    <property type="protein sequence ID" value="TNJ26824.1"/>
    <property type="molecule type" value="Genomic_DNA"/>
</dbReference>
<dbReference type="Gene3D" id="1.20.5.2650">
    <property type="match status" value="1"/>
</dbReference>
<dbReference type="OrthoDB" id="10260596at2759"/>